<accession>A0ABQ7JYA3</accession>
<keyword evidence="4" id="KW-1185">Reference proteome</keyword>
<evidence type="ECO:0000256" key="1">
    <source>
        <dbReference type="SAM" id="Coils"/>
    </source>
</evidence>
<evidence type="ECO:0000313" key="4">
    <source>
        <dbReference type="Proteomes" id="UP001194696"/>
    </source>
</evidence>
<feature type="region of interest" description="Disordered" evidence="2">
    <location>
        <begin position="168"/>
        <end position="206"/>
    </location>
</feature>
<feature type="coiled-coil region" evidence="1">
    <location>
        <begin position="9"/>
        <end position="83"/>
    </location>
</feature>
<feature type="compositionally biased region" description="Polar residues" evidence="2">
    <location>
        <begin position="176"/>
        <end position="187"/>
    </location>
</feature>
<comment type="caution">
    <text evidence="3">The sequence shown here is derived from an EMBL/GenBank/DDBJ whole genome shotgun (WGS) entry which is preliminary data.</text>
</comment>
<reference evidence="3 4" key="1">
    <citation type="journal article" date="2020" name="Fungal Divers.">
        <title>Resolving the Mortierellaceae phylogeny through synthesis of multi-gene phylogenetics and phylogenomics.</title>
        <authorList>
            <person name="Vandepol N."/>
            <person name="Liber J."/>
            <person name="Desiro A."/>
            <person name="Na H."/>
            <person name="Kennedy M."/>
            <person name="Barry K."/>
            <person name="Grigoriev I.V."/>
            <person name="Miller A.N."/>
            <person name="O'Donnell K."/>
            <person name="Stajich J.E."/>
            <person name="Bonito G."/>
        </authorList>
    </citation>
    <scope>NUCLEOTIDE SEQUENCE [LARGE SCALE GENOMIC DNA]</scope>
    <source>
        <strain evidence="3 4">AD045</strain>
    </source>
</reference>
<dbReference type="Proteomes" id="UP001194696">
    <property type="component" value="Unassembled WGS sequence"/>
</dbReference>
<dbReference type="EMBL" id="JAAAIM010000497">
    <property type="protein sequence ID" value="KAG0287373.1"/>
    <property type="molecule type" value="Genomic_DNA"/>
</dbReference>
<evidence type="ECO:0000313" key="3">
    <source>
        <dbReference type="EMBL" id="KAG0287373.1"/>
    </source>
</evidence>
<organism evidence="3 4">
    <name type="scientific">Linnemannia gamsii</name>
    <dbReference type="NCBI Taxonomy" id="64522"/>
    <lineage>
        <taxon>Eukaryota</taxon>
        <taxon>Fungi</taxon>
        <taxon>Fungi incertae sedis</taxon>
        <taxon>Mucoromycota</taxon>
        <taxon>Mortierellomycotina</taxon>
        <taxon>Mortierellomycetes</taxon>
        <taxon>Mortierellales</taxon>
        <taxon>Mortierellaceae</taxon>
        <taxon>Linnemannia</taxon>
    </lineage>
</organism>
<keyword evidence="1" id="KW-0175">Coiled coil</keyword>
<sequence>MGKRSRKRIELLEETVDTLLEKIQDLDVQNETKDSNTTQELRKKVASLDTLIQEQEEQIQDLRDQLEDNNNNVQEVRVEVANKSVMVAEQIQEIYDEMEDDRIAISVLQEKAESNDGLIHDIQPQIEANNDNIEELLVQMSFINDQLTDLDSKIEDLLLSRVAAQEQAEKREQKQLSQKRGQGNSSDALKAQVGNRHLQNKKKRMD</sequence>
<gene>
    <name evidence="3" type="ORF">BGZ96_008683</name>
</gene>
<name>A0ABQ7JYA3_9FUNG</name>
<proteinExistence type="predicted"/>
<evidence type="ECO:0000256" key="2">
    <source>
        <dbReference type="SAM" id="MobiDB-lite"/>
    </source>
</evidence>
<protein>
    <submittedName>
        <fullName evidence="3">Uncharacterized protein</fullName>
    </submittedName>
</protein>